<dbReference type="PROSITE" id="PS51379">
    <property type="entry name" value="4FE4S_FER_2"/>
    <property type="match status" value="5"/>
</dbReference>
<dbReference type="InterPro" id="IPR051684">
    <property type="entry name" value="Electron_Trans/Redox"/>
</dbReference>
<dbReference type="Pfam" id="PF12801">
    <property type="entry name" value="Fer4_5"/>
    <property type="match status" value="2"/>
</dbReference>
<protein>
    <submittedName>
        <fullName evidence="9">Ferredoxin-type protein NapF</fullName>
    </submittedName>
</protein>
<keyword evidence="2" id="KW-0004">4Fe-4S</keyword>
<dbReference type="PANTHER" id="PTHR30176:SF3">
    <property type="entry name" value="FERREDOXIN-TYPE PROTEIN NAPH"/>
    <property type="match status" value="1"/>
</dbReference>
<feature type="transmembrane region" description="Helical" evidence="7">
    <location>
        <begin position="15"/>
        <end position="33"/>
    </location>
</feature>
<organism evidence="9 10">
    <name type="scientific">Sporomusa silvacetica DSM 10669</name>
    <dbReference type="NCBI Taxonomy" id="1123289"/>
    <lineage>
        <taxon>Bacteria</taxon>
        <taxon>Bacillati</taxon>
        <taxon>Bacillota</taxon>
        <taxon>Negativicutes</taxon>
        <taxon>Selenomonadales</taxon>
        <taxon>Sporomusaceae</taxon>
        <taxon>Sporomusa</taxon>
    </lineage>
</organism>
<evidence type="ECO:0000256" key="1">
    <source>
        <dbReference type="ARBA" id="ARBA00022448"/>
    </source>
</evidence>
<feature type="domain" description="4Fe-4S ferredoxin-type" evidence="8">
    <location>
        <begin position="351"/>
        <end position="382"/>
    </location>
</feature>
<keyword evidence="3" id="KW-0479">Metal-binding</keyword>
<dbReference type="Pfam" id="PF13187">
    <property type="entry name" value="Fer4_9"/>
    <property type="match status" value="1"/>
</dbReference>
<keyword evidence="10" id="KW-1185">Reference proteome</keyword>
<dbReference type="EMBL" id="CP155573">
    <property type="protein sequence ID" value="XFO64434.1"/>
    <property type="molecule type" value="Genomic_DNA"/>
</dbReference>
<feature type="domain" description="4Fe-4S ferredoxin-type" evidence="8">
    <location>
        <begin position="240"/>
        <end position="262"/>
    </location>
</feature>
<feature type="transmembrane region" description="Helical" evidence="7">
    <location>
        <begin position="171"/>
        <end position="202"/>
    </location>
</feature>
<dbReference type="PROSITE" id="PS00198">
    <property type="entry name" value="4FE4S_FER_1"/>
    <property type="match status" value="2"/>
</dbReference>
<keyword evidence="7" id="KW-1133">Transmembrane helix</keyword>
<keyword evidence="7" id="KW-0812">Transmembrane</keyword>
<dbReference type="InterPro" id="IPR017900">
    <property type="entry name" value="4Fe4S_Fe_S_CS"/>
</dbReference>
<dbReference type="PANTHER" id="PTHR30176">
    <property type="entry name" value="FERREDOXIN-TYPE PROTEIN NAPH"/>
    <property type="match status" value="1"/>
</dbReference>
<feature type="transmembrane region" description="Helical" evidence="7">
    <location>
        <begin position="131"/>
        <end position="151"/>
    </location>
</feature>
<dbReference type="InterPro" id="IPR017896">
    <property type="entry name" value="4Fe4S_Fe-S-bd"/>
</dbReference>
<evidence type="ECO:0000256" key="5">
    <source>
        <dbReference type="ARBA" id="ARBA00023004"/>
    </source>
</evidence>
<keyword evidence="4" id="KW-0249">Electron transport</keyword>
<keyword evidence="7" id="KW-0472">Membrane</keyword>
<feature type="domain" description="4Fe-4S ferredoxin-type" evidence="8">
    <location>
        <begin position="206"/>
        <end position="236"/>
    </location>
</feature>
<feature type="transmembrane region" description="Helical" evidence="7">
    <location>
        <begin position="71"/>
        <end position="104"/>
    </location>
</feature>
<keyword evidence="1" id="KW-0813">Transport</keyword>
<dbReference type="Gene3D" id="3.30.70.20">
    <property type="match status" value="3"/>
</dbReference>
<keyword evidence="5" id="KW-0408">Iron</keyword>
<proteinExistence type="predicted"/>
<evidence type="ECO:0000256" key="7">
    <source>
        <dbReference type="SAM" id="Phobius"/>
    </source>
</evidence>
<dbReference type="Pfam" id="PF12797">
    <property type="entry name" value="Fer4_2"/>
    <property type="match status" value="1"/>
</dbReference>
<feature type="domain" description="4Fe-4S ferredoxin-type" evidence="8">
    <location>
        <begin position="424"/>
        <end position="455"/>
    </location>
</feature>
<evidence type="ECO:0000256" key="4">
    <source>
        <dbReference type="ARBA" id="ARBA00022982"/>
    </source>
</evidence>
<feature type="domain" description="4Fe-4S ferredoxin-type" evidence="8">
    <location>
        <begin position="313"/>
        <end position="343"/>
    </location>
</feature>
<dbReference type="SUPFAM" id="SSF54862">
    <property type="entry name" value="4Fe-4S ferredoxins"/>
    <property type="match status" value="2"/>
</dbReference>
<sequence>MLMQGKEFVNRQLRFWRFAIPTTVVVFGVYAVAEMQYPLGRAADLLLWLSRMDPLLLITYMRSALEIPDWIWLPILVMLVMAFIGRFFCGWLCPLGGLLNLVYYIRRLFCKDQLAKTSNTKLSAFFKQAKYWWLALIVVLASAGLGIVSVFTPLTLFSHEITRLYQGQFPWLLAAVILSGVIFFPRFWCTYICPTGLLFTLVAGLRRVKVRVTDKCVNCEHCKSVCPVNAVDTGPKGSGDQCLVCGRCLTACSRQAISWNGRRQPPAAADMQSRRNFLKLGTAIAAGSLINLPARRLFMASSFASPSLRPPGAIPESDFLATCNRCHRCVKVCPTSGLVPMPFSSGIIAYETPELIPRKGACDLCMLCSKVCPTGAIRPIKTEEVKIGVAKLDKLTCLAWAQGKACLICKERCPADAIIIDDSKRPYIDSQKCIGCGACENACPVEEAAVKVIPL</sequence>
<accession>A0ABZ3IFH2</accession>
<name>A0ABZ3IFH2_9FIRM</name>
<evidence type="ECO:0000256" key="2">
    <source>
        <dbReference type="ARBA" id="ARBA00022485"/>
    </source>
</evidence>
<keyword evidence="6" id="KW-0411">Iron-sulfur</keyword>
<evidence type="ECO:0000313" key="9">
    <source>
        <dbReference type="EMBL" id="XFO64434.1"/>
    </source>
</evidence>
<evidence type="ECO:0000256" key="6">
    <source>
        <dbReference type="ARBA" id="ARBA00023014"/>
    </source>
</evidence>
<dbReference type="Proteomes" id="UP000216752">
    <property type="component" value="Chromosome"/>
</dbReference>
<evidence type="ECO:0000256" key="3">
    <source>
        <dbReference type="ARBA" id="ARBA00022723"/>
    </source>
</evidence>
<reference evidence="9" key="1">
    <citation type="submission" date="2024-05" db="EMBL/GenBank/DDBJ databases">
        <title>Isolation and characterization of Sporomusa carbonis sp. nov., a carboxydotrophic hydrogenogen in the genus of Sporomusa isolated from a charcoal burning pile.</title>
        <authorList>
            <person name="Boeer T."/>
            <person name="Rosenbaum F."/>
            <person name="Eysell L."/>
            <person name="Mueller V."/>
            <person name="Daniel R."/>
            <person name="Poehlein A."/>
        </authorList>
    </citation>
    <scope>NUCLEOTIDE SEQUENCE [LARGE SCALE GENOMIC DNA]</scope>
    <source>
        <strain evidence="9">DSM 10669</strain>
    </source>
</reference>
<evidence type="ECO:0000259" key="8">
    <source>
        <dbReference type="PROSITE" id="PS51379"/>
    </source>
</evidence>
<evidence type="ECO:0000313" key="10">
    <source>
        <dbReference type="Proteomes" id="UP000216752"/>
    </source>
</evidence>
<gene>
    <name evidence="9" type="primary">napF_2</name>
    <name evidence="9" type="ORF">SPSIL_005360</name>
</gene>
<dbReference type="CDD" id="cd16373">
    <property type="entry name" value="DMSOR_beta_like"/>
    <property type="match status" value="1"/>
</dbReference>